<sequence length="164" mass="17722">MRPARIQGEELRSQTETPSVSRCCEELHRYSAAGVRVQVSRYLDGKEGRALFDAASSKSPSTTRPPPPTRSGTTNVQNQPPPRGDGFTIRRLGSHLLAVTVPSVGVQVVQSQLLYAAAVRCRATGRTPSARDLLRCPRLPGNLAATPSLPVINKLISPRGKLFL</sequence>
<organism evidence="2 3">
    <name type="scientific">Liparis tanakae</name>
    <name type="common">Tanaka's snailfish</name>
    <dbReference type="NCBI Taxonomy" id="230148"/>
    <lineage>
        <taxon>Eukaryota</taxon>
        <taxon>Metazoa</taxon>
        <taxon>Chordata</taxon>
        <taxon>Craniata</taxon>
        <taxon>Vertebrata</taxon>
        <taxon>Euteleostomi</taxon>
        <taxon>Actinopterygii</taxon>
        <taxon>Neopterygii</taxon>
        <taxon>Teleostei</taxon>
        <taxon>Neoteleostei</taxon>
        <taxon>Acanthomorphata</taxon>
        <taxon>Eupercaria</taxon>
        <taxon>Perciformes</taxon>
        <taxon>Cottioidei</taxon>
        <taxon>Cottales</taxon>
        <taxon>Liparidae</taxon>
        <taxon>Liparis</taxon>
    </lineage>
</organism>
<protein>
    <submittedName>
        <fullName evidence="2">Uncharacterized protein</fullName>
    </submittedName>
</protein>
<feature type="region of interest" description="Disordered" evidence="1">
    <location>
        <begin position="52"/>
        <end position="84"/>
    </location>
</feature>
<gene>
    <name evidence="2" type="ORF">EYF80_058958</name>
</gene>
<dbReference type="AlphaFoldDB" id="A0A4Z2EQJ9"/>
<evidence type="ECO:0000313" key="3">
    <source>
        <dbReference type="Proteomes" id="UP000314294"/>
    </source>
</evidence>
<dbReference type="Proteomes" id="UP000314294">
    <property type="component" value="Unassembled WGS sequence"/>
</dbReference>
<proteinExistence type="predicted"/>
<evidence type="ECO:0000313" key="2">
    <source>
        <dbReference type="EMBL" id="TNN30890.1"/>
    </source>
</evidence>
<name>A0A4Z2EQJ9_9TELE</name>
<evidence type="ECO:0000256" key="1">
    <source>
        <dbReference type="SAM" id="MobiDB-lite"/>
    </source>
</evidence>
<dbReference type="EMBL" id="SRLO01004020">
    <property type="protein sequence ID" value="TNN30890.1"/>
    <property type="molecule type" value="Genomic_DNA"/>
</dbReference>
<reference evidence="2 3" key="1">
    <citation type="submission" date="2019-03" db="EMBL/GenBank/DDBJ databases">
        <title>First draft genome of Liparis tanakae, snailfish: a comprehensive survey of snailfish specific genes.</title>
        <authorList>
            <person name="Kim W."/>
            <person name="Song I."/>
            <person name="Jeong J.-H."/>
            <person name="Kim D."/>
            <person name="Kim S."/>
            <person name="Ryu S."/>
            <person name="Song J.Y."/>
            <person name="Lee S.K."/>
        </authorList>
    </citation>
    <scope>NUCLEOTIDE SEQUENCE [LARGE SCALE GENOMIC DNA]</scope>
    <source>
        <tissue evidence="2">Muscle</tissue>
    </source>
</reference>
<keyword evidence="3" id="KW-1185">Reference proteome</keyword>
<accession>A0A4Z2EQJ9</accession>
<comment type="caution">
    <text evidence="2">The sequence shown here is derived from an EMBL/GenBank/DDBJ whole genome shotgun (WGS) entry which is preliminary data.</text>
</comment>
<feature type="region of interest" description="Disordered" evidence="1">
    <location>
        <begin position="1"/>
        <end position="22"/>
    </location>
</feature>